<organism evidence="1 2">
    <name type="scientific">Acetobacter sacchari</name>
    <dbReference type="NCBI Taxonomy" id="2661687"/>
    <lineage>
        <taxon>Bacteria</taxon>
        <taxon>Pseudomonadati</taxon>
        <taxon>Pseudomonadota</taxon>
        <taxon>Alphaproteobacteria</taxon>
        <taxon>Acetobacterales</taxon>
        <taxon>Acetobacteraceae</taxon>
        <taxon>Acetobacter</taxon>
    </lineage>
</organism>
<evidence type="ECO:0000313" key="1">
    <source>
        <dbReference type="EMBL" id="MBO1360585.1"/>
    </source>
</evidence>
<accession>A0ABS3LXD2</accession>
<reference evidence="1 2" key="1">
    <citation type="submission" date="2021-03" db="EMBL/GenBank/DDBJ databases">
        <title>The complete genome sequence of Acetobacter sacchari TBRC 11175.</title>
        <authorList>
            <person name="Charoenyingcharoen P."/>
            <person name="Yukphan P."/>
        </authorList>
    </citation>
    <scope>NUCLEOTIDE SEQUENCE [LARGE SCALE GENOMIC DNA]</scope>
    <source>
        <strain evidence="1 2">TBRC 11175</strain>
    </source>
</reference>
<evidence type="ECO:0000313" key="2">
    <source>
        <dbReference type="Proteomes" id="UP000664771"/>
    </source>
</evidence>
<dbReference type="RefSeq" id="WP_207881852.1">
    <property type="nucleotide sequence ID" value="NZ_JAFVMF010000012.1"/>
</dbReference>
<protein>
    <submittedName>
        <fullName evidence="1">Uncharacterized protein</fullName>
    </submittedName>
</protein>
<comment type="caution">
    <text evidence="1">The sequence shown here is derived from an EMBL/GenBank/DDBJ whole genome shotgun (WGS) entry which is preliminary data.</text>
</comment>
<dbReference type="Proteomes" id="UP000664771">
    <property type="component" value="Unassembled WGS sequence"/>
</dbReference>
<name>A0ABS3LXD2_9PROT</name>
<dbReference type="EMBL" id="JAFVMF010000012">
    <property type="protein sequence ID" value="MBO1360585.1"/>
    <property type="molecule type" value="Genomic_DNA"/>
</dbReference>
<keyword evidence="2" id="KW-1185">Reference proteome</keyword>
<proteinExistence type="predicted"/>
<gene>
    <name evidence="1" type="ORF">J2D73_12380</name>
</gene>
<sequence length="265" mass="30283">MTNSTTPASENFSCWRRQKFLMKKQTICTIALLLVSFHQPNARANGRERHAETIRFLMKDPELGGASSSIILTIPRDFFEDGVSPATESTADSALLFVTWPSWTTNNDPSSSEYLRILLEPTNTSFGPEKIVSGIMKAFISDRAHNRQINFDLGLRAPQVSSLDAPYPSGYGLREITRYFPTANDDPIRVENFILGEATQPKSFLRCDKMHLSNAPQCQYWFVYKEILVKLTFDRKYVSDFYKMELTTKEHLDVFLNPDSTKETR</sequence>